<organism evidence="4 5">
    <name type="scientific">Zasmidium cellare ATCC 36951</name>
    <dbReference type="NCBI Taxonomy" id="1080233"/>
    <lineage>
        <taxon>Eukaryota</taxon>
        <taxon>Fungi</taxon>
        <taxon>Dikarya</taxon>
        <taxon>Ascomycota</taxon>
        <taxon>Pezizomycotina</taxon>
        <taxon>Dothideomycetes</taxon>
        <taxon>Dothideomycetidae</taxon>
        <taxon>Mycosphaerellales</taxon>
        <taxon>Mycosphaerellaceae</taxon>
        <taxon>Zasmidium</taxon>
    </lineage>
</organism>
<dbReference type="PRINTS" id="PR00480">
    <property type="entry name" value="ASTACIN"/>
</dbReference>
<reference evidence="4" key="1">
    <citation type="journal article" date="2020" name="Stud. Mycol.">
        <title>101 Dothideomycetes genomes: a test case for predicting lifestyles and emergence of pathogens.</title>
        <authorList>
            <person name="Haridas S."/>
            <person name="Albert R."/>
            <person name="Binder M."/>
            <person name="Bloem J."/>
            <person name="Labutti K."/>
            <person name="Salamov A."/>
            <person name="Andreopoulos B."/>
            <person name="Baker S."/>
            <person name="Barry K."/>
            <person name="Bills G."/>
            <person name="Bluhm B."/>
            <person name="Cannon C."/>
            <person name="Castanera R."/>
            <person name="Culley D."/>
            <person name="Daum C."/>
            <person name="Ezra D."/>
            <person name="Gonzalez J."/>
            <person name="Henrissat B."/>
            <person name="Kuo A."/>
            <person name="Liang C."/>
            <person name="Lipzen A."/>
            <person name="Lutzoni F."/>
            <person name="Magnuson J."/>
            <person name="Mondo S."/>
            <person name="Nolan M."/>
            <person name="Ohm R."/>
            <person name="Pangilinan J."/>
            <person name="Park H.-J."/>
            <person name="Ramirez L."/>
            <person name="Alfaro M."/>
            <person name="Sun H."/>
            <person name="Tritt A."/>
            <person name="Yoshinaga Y."/>
            <person name="Zwiers L.-H."/>
            <person name="Turgeon B."/>
            <person name="Goodwin S."/>
            <person name="Spatafora J."/>
            <person name="Crous P."/>
            <person name="Grigoriev I."/>
        </authorList>
    </citation>
    <scope>NUCLEOTIDE SEQUENCE</scope>
    <source>
        <strain evidence="4">ATCC 36951</strain>
    </source>
</reference>
<feature type="domain" description="Peptidase M12A" evidence="3">
    <location>
        <begin position="168"/>
        <end position="215"/>
    </location>
</feature>
<feature type="compositionally biased region" description="Basic residues" evidence="2">
    <location>
        <begin position="340"/>
        <end position="350"/>
    </location>
</feature>
<dbReference type="AlphaFoldDB" id="A0A6A6C9Q1"/>
<name>A0A6A6C9Q1_ZASCE</name>
<gene>
    <name evidence="4" type="ORF">M409DRAFT_25650</name>
</gene>
<dbReference type="Pfam" id="PF01400">
    <property type="entry name" value="Astacin"/>
    <property type="match status" value="1"/>
</dbReference>
<dbReference type="Proteomes" id="UP000799537">
    <property type="component" value="Unassembled WGS sequence"/>
</dbReference>
<evidence type="ECO:0000256" key="2">
    <source>
        <dbReference type="SAM" id="MobiDB-lite"/>
    </source>
</evidence>
<dbReference type="RefSeq" id="XP_033664763.1">
    <property type="nucleotide sequence ID" value="XM_033807784.1"/>
</dbReference>
<feature type="region of interest" description="Disordered" evidence="2">
    <location>
        <begin position="296"/>
        <end position="350"/>
    </location>
</feature>
<comment type="cofactor">
    <cofactor evidence="1">
        <name>Zn(2+)</name>
        <dbReference type="ChEBI" id="CHEBI:29105"/>
    </cofactor>
    <text evidence="1">Binds 1 zinc ion per subunit.</text>
</comment>
<keyword evidence="5" id="KW-1185">Reference proteome</keyword>
<keyword evidence="1" id="KW-0645">Protease</keyword>
<keyword evidence="1" id="KW-0862">Zinc</keyword>
<dbReference type="Gene3D" id="3.40.390.10">
    <property type="entry name" value="Collagenase (Catalytic Domain)"/>
    <property type="match status" value="1"/>
</dbReference>
<dbReference type="GO" id="GO:0004222">
    <property type="term" value="F:metalloendopeptidase activity"/>
    <property type="evidence" value="ECO:0007669"/>
    <property type="project" value="UniProtKB-UniRule"/>
</dbReference>
<dbReference type="EC" id="3.4.24.-" evidence="1"/>
<keyword evidence="1" id="KW-0378">Hydrolase</keyword>
<keyword evidence="1" id="KW-0732">Signal</keyword>
<evidence type="ECO:0000259" key="3">
    <source>
        <dbReference type="Pfam" id="PF01400"/>
    </source>
</evidence>
<dbReference type="InterPro" id="IPR024079">
    <property type="entry name" value="MetalloPept_cat_dom_sf"/>
</dbReference>
<sequence>MHHSALLSWLMLGVFGHALGCPQPRNNSLETRWYSVGNPTGDEPKTNNAWPVIQEGVQPVRYCWVKQSDKDSLQTILAKAIEKWDFAFQTSALQILPDQANGPNICGGKVVRDDALYIEDITGSASGGLTTQGYWGLEGQTEPGRHTMKFDVAFPDVAKRSPHPQDVLVMAHELGHAIGLEHEHARPDASEYVWFYCENLQDYDEAKAKIQPPDTIDQACKSRSIARNEDQGLIGQNAWSKKFDPDSIMIYGSYDGGKELPPTDNSFGKPVLLGHPQGEKNPNAGKRYKLYMGGMKDKAQAGPSEGDTARVAQLYPPKDPGDAENAGVDADDWQGTSKAVARRGVKTVAP</sequence>
<feature type="chain" id="PRO_5025709339" description="Metalloendopeptidase" evidence="1">
    <location>
        <begin position="21"/>
        <end position="350"/>
    </location>
</feature>
<keyword evidence="1" id="KW-0479">Metal-binding</keyword>
<dbReference type="EMBL" id="ML993606">
    <property type="protein sequence ID" value="KAF2163874.1"/>
    <property type="molecule type" value="Genomic_DNA"/>
</dbReference>
<dbReference type="GO" id="GO:0006508">
    <property type="term" value="P:proteolysis"/>
    <property type="evidence" value="ECO:0007669"/>
    <property type="project" value="UniProtKB-KW"/>
</dbReference>
<dbReference type="PANTHER" id="PTHR10127">
    <property type="entry name" value="DISCOIDIN, CUB, EGF, LAMININ , AND ZINC METALLOPROTEASE DOMAIN CONTAINING"/>
    <property type="match status" value="1"/>
</dbReference>
<proteinExistence type="predicted"/>
<evidence type="ECO:0000313" key="5">
    <source>
        <dbReference type="Proteomes" id="UP000799537"/>
    </source>
</evidence>
<dbReference type="OrthoDB" id="291007at2759"/>
<dbReference type="PANTHER" id="PTHR10127:SF850">
    <property type="entry name" value="METALLOENDOPEPTIDASE"/>
    <property type="match status" value="1"/>
</dbReference>
<dbReference type="GeneID" id="54561056"/>
<evidence type="ECO:0000256" key="1">
    <source>
        <dbReference type="RuleBase" id="RU361183"/>
    </source>
</evidence>
<keyword evidence="1" id="KW-0482">Metalloprotease</keyword>
<evidence type="ECO:0000313" key="4">
    <source>
        <dbReference type="EMBL" id="KAF2163874.1"/>
    </source>
</evidence>
<dbReference type="SUPFAM" id="SSF55486">
    <property type="entry name" value="Metalloproteases ('zincins'), catalytic domain"/>
    <property type="match status" value="2"/>
</dbReference>
<dbReference type="GO" id="GO:0046872">
    <property type="term" value="F:metal ion binding"/>
    <property type="evidence" value="ECO:0007669"/>
    <property type="project" value="UniProtKB-KW"/>
</dbReference>
<feature type="signal peptide" evidence="1">
    <location>
        <begin position="1"/>
        <end position="20"/>
    </location>
</feature>
<dbReference type="InterPro" id="IPR001506">
    <property type="entry name" value="Peptidase_M12A"/>
</dbReference>
<protein>
    <recommendedName>
        <fullName evidence="1">Metalloendopeptidase</fullName>
        <ecNumber evidence="1">3.4.24.-</ecNumber>
    </recommendedName>
</protein>
<accession>A0A6A6C9Q1</accession>